<evidence type="ECO:0000256" key="1">
    <source>
        <dbReference type="ARBA" id="ARBA00004613"/>
    </source>
</evidence>
<dbReference type="PANTHER" id="PTHR31683:SF16">
    <property type="entry name" value="PECTIN LYASE A-RELATED"/>
    <property type="match status" value="1"/>
</dbReference>
<dbReference type="VEuPathDB" id="FungiDB:P175DRAFT_0520548"/>
<dbReference type="PANTHER" id="PTHR31683">
    <property type="entry name" value="PECTATE LYASE 18-RELATED"/>
    <property type="match status" value="1"/>
</dbReference>
<organism evidence="16 17">
    <name type="scientific">Aspergillus ochraceoroseus IBT 24754</name>
    <dbReference type="NCBI Taxonomy" id="1392256"/>
    <lineage>
        <taxon>Eukaryota</taxon>
        <taxon>Fungi</taxon>
        <taxon>Dikarya</taxon>
        <taxon>Ascomycota</taxon>
        <taxon>Pezizomycotina</taxon>
        <taxon>Eurotiomycetes</taxon>
        <taxon>Eurotiomycetidae</taxon>
        <taxon>Eurotiales</taxon>
        <taxon>Aspergillaceae</taxon>
        <taxon>Aspergillus</taxon>
        <taxon>Aspergillus subgen. Nidulantes</taxon>
    </lineage>
</organism>
<comment type="similarity">
    <text evidence="2 13">Belongs to the polysaccharide lyase 1 family.</text>
</comment>
<evidence type="ECO:0000313" key="16">
    <source>
        <dbReference type="EMBL" id="PTU24655.1"/>
    </source>
</evidence>
<evidence type="ECO:0000259" key="15">
    <source>
        <dbReference type="SMART" id="SM00656"/>
    </source>
</evidence>
<dbReference type="GO" id="GO:0047490">
    <property type="term" value="F:pectin lyase activity"/>
    <property type="evidence" value="ECO:0007669"/>
    <property type="project" value="UniProtKB-EC"/>
</dbReference>
<comment type="function">
    <text evidence="11">Pectinolytic enzymes consist of four classes of enzymes: pectin lyase, polygalacturonase, pectin methylesterase and rhamnogalacturonase. Among pectinolytic enzymes, pectin lyase is the most important in depolymerization of pectin, since it cleaves internal glycosidic bonds of highly methylated pectins.</text>
</comment>
<name>A0A2T5M805_9EURO</name>
<dbReference type="GO" id="GO:0071555">
    <property type="term" value="P:cell wall organization"/>
    <property type="evidence" value="ECO:0007669"/>
    <property type="project" value="UniProtKB-KW"/>
</dbReference>
<reference evidence="16 17" key="1">
    <citation type="journal article" date="2018" name="Proc. Natl. Acad. Sci. U.S.A.">
        <title>Linking secondary metabolites to gene clusters through genome sequencing of six diverse Aspergillus species.</title>
        <authorList>
            <person name="Kaerboelling I."/>
            <person name="Vesth T.C."/>
            <person name="Frisvad J.C."/>
            <person name="Nybo J.L."/>
            <person name="Theobald S."/>
            <person name="Kuo A."/>
            <person name="Bowyer P."/>
            <person name="Matsuda Y."/>
            <person name="Mondo S."/>
            <person name="Lyhne E.K."/>
            <person name="Kogle M.E."/>
            <person name="Clum A."/>
            <person name="Lipzen A."/>
            <person name="Salamov A."/>
            <person name="Ngan C.Y."/>
            <person name="Daum C."/>
            <person name="Chiniquy J."/>
            <person name="Barry K."/>
            <person name="LaButti K."/>
            <person name="Haridas S."/>
            <person name="Simmons B.A."/>
            <person name="Magnuson J.K."/>
            <person name="Mortensen U.H."/>
            <person name="Larsen T.O."/>
            <person name="Grigoriev I.V."/>
            <person name="Baker S.E."/>
            <person name="Andersen M.R."/>
        </authorList>
    </citation>
    <scope>NUCLEOTIDE SEQUENCE [LARGE SCALE GENOMIC DNA]</scope>
    <source>
        <strain evidence="16 17">IBT 24754</strain>
    </source>
</reference>
<evidence type="ECO:0000256" key="13">
    <source>
        <dbReference type="RuleBase" id="RU361173"/>
    </source>
</evidence>
<keyword evidence="7 13" id="KW-0119">Carbohydrate metabolism</keyword>
<dbReference type="OrthoDB" id="1637350at2759"/>
<dbReference type="RefSeq" id="XP_040756047.1">
    <property type="nucleotide sequence ID" value="XM_040899157.1"/>
</dbReference>
<comment type="subcellular location">
    <subcellularLocation>
        <location evidence="1 13">Secreted</location>
    </subcellularLocation>
</comment>
<dbReference type="InterPro" id="IPR011050">
    <property type="entry name" value="Pectin_lyase_fold/virulence"/>
</dbReference>
<dbReference type="GO" id="GO:0030570">
    <property type="term" value="F:pectate lyase activity"/>
    <property type="evidence" value="ECO:0007669"/>
    <property type="project" value="InterPro"/>
</dbReference>
<evidence type="ECO:0000256" key="4">
    <source>
        <dbReference type="ARBA" id="ARBA00022729"/>
    </source>
</evidence>
<keyword evidence="9 13" id="KW-0624">Polysaccharide degradation</keyword>
<dbReference type="GeneID" id="63816039"/>
<dbReference type="Pfam" id="PF00544">
    <property type="entry name" value="Pectate_lyase_4"/>
    <property type="match status" value="1"/>
</dbReference>
<feature type="domain" description="Pectate lyase" evidence="15">
    <location>
        <begin position="95"/>
        <end position="302"/>
    </location>
</feature>
<evidence type="ECO:0000256" key="9">
    <source>
        <dbReference type="ARBA" id="ARBA00023326"/>
    </source>
</evidence>
<evidence type="ECO:0000256" key="3">
    <source>
        <dbReference type="ARBA" id="ARBA00022525"/>
    </source>
</evidence>
<dbReference type="SMART" id="SM00656">
    <property type="entry name" value="Amb_all"/>
    <property type="match status" value="1"/>
</dbReference>
<evidence type="ECO:0000256" key="10">
    <source>
        <dbReference type="ARBA" id="ARBA00036818"/>
    </source>
</evidence>
<accession>A0A2T5M805</accession>
<dbReference type="SUPFAM" id="SSF51126">
    <property type="entry name" value="Pectin lyase-like"/>
    <property type="match status" value="1"/>
</dbReference>
<proteinExistence type="inferred from homology"/>
<keyword evidence="6 13" id="KW-0456">Lyase</keyword>
<evidence type="ECO:0000256" key="8">
    <source>
        <dbReference type="ARBA" id="ARBA00023316"/>
    </source>
</evidence>
<evidence type="ECO:0000256" key="14">
    <source>
        <dbReference type="SAM" id="SignalP"/>
    </source>
</evidence>
<dbReference type="InterPro" id="IPR012334">
    <property type="entry name" value="Pectin_lyas_fold"/>
</dbReference>
<evidence type="ECO:0000256" key="6">
    <source>
        <dbReference type="ARBA" id="ARBA00023239"/>
    </source>
</evidence>
<protein>
    <recommendedName>
        <fullName evidence="12">pectin lyase</fullName>
        <ecNumber evidence="12">4.2.2.10</ecNumber>
    </recommendedName>
</protein>
<evidence type="ECO:0000256" key="12">
    <source>
        <dbReference type="ARBA" id="ARBA00039082"/>
    </source>
</evidence>
<evidence type="ECO:0000256" key="7">
    <source>
        <dbReference type="ARBA" id="ARBA00023277"/>
    </source>
</evidence>
<dbReference type="GO" id="GO:0045490">
    <property type="term" value="P:pectin catabolic process"/>
    <property type="evidence" value="ECO:0007669"/>
    <property type="project" value="UniProtKB-ARBA"/>
</dbReference>
<evidence type="ECO:0000313" key="17">
    <source>
        <dbReference type="Proteomes" id="UP000244073"/>
    </source>
</evidence>
<dbReference type="InterPro" id="IPR045032">
    <property type="entry name" value="PEL"/>
</dbReference>
<dbReference type="InterPro" id="IPR002022">
    <property type="entry name" value="Pec_lyase"/>
</dbReference>
<keyword evidence="3 13" id="KW-0964">Secreted</keyword>
<dbReference type="GO" id="GO:0005576">
    <property type="term" value="C:extracellular region"/>
    <property type="evidence" value="ECO:0007669"/>
    <property type="project" value="UniProtKB-SubCell"/>
</dbReference>
<evidence type="ECO:0000256" key="2">
    <source>
        <dbReference type="ARBA" id="ARBA00010980"/>
    </source>
</evidence>
<comment type="catalytic activity">
    <reaction evidence="10">
        <text>Eliminative cleavage of (1-&gt;4)-alpha-D-galacturonan methyl ester to give oligosaccharides with 4-deoxy-6-O-methyl-alpha-D-galact-4-enuronosyl groups at their non-reducing ends.</text>
        <dbReference type="EC" id="4.2.2.10"/>
    </reaction>
</comment>
<dbReference type="EMBL" id="MSFN02000001">
    <property type="protein sequence ID" value="PTU24655.1"/>
    <property type="molecule type" value="Genomic_DNA"/>
</dbReference>
<keyword evidence="4 14" id="KW-0732">Signal</keyword>
<gene>
    <name evidence="16" type="ORF">P175DRAFT_0520548</name>
</gene>
<feature type="chain" id="PRO_5015636931" description="pectin lyase" evidence="14">
    <location>
        <begin position="21"/>
        <end position="380"/>
    </location>
</feature>
<dbReference type="Gene3D" id="2.160.20.10">
    <property type="entry name" value="Single-stranded right-handed beta-helix, Pectin lyase-like"/>
    <property type="match status" value="1"/>
</dbReference>
<comment type="caution">
    <text evidence="16">The sequence shown here is derived from an EMBL/GenBank/DDBJ whole genome shotgun (WGS) entry which is preliminary data.</text>
</comment>
<feature type="signal peptide" evidence="14">
    <location>
        <begin position="1"/>
        <end position="20"/>
    </location>
</feature>
<dbReference type="EC" id="4.2.2.10" evidence="12"/>
<keyword evidence="8" id="KW-0961">Cell wall biogenesis/degradation</keyword>
<keyword evidence="5" id="KW-1015">Disulfide bond</keyword>
<evidence type="ECO:0000256" key="11">
    <source>
        <dbReference type="ARBA" id="ARBA00037631"/>
    </source>
</evidence>
<dbReference type="Proteomes" id="UP000244073">
    <property type="component" value="Unassembled WGS sequence"/>
</dbReference>
<evidence type="ECO:0000256" key="5">
    <source>
        <dbReference type="ARBA" id="ARBA00023157"/>
    </source>
</evidence>
<dbReference type="FunFam" id="2.160.20.10:FF:000003">
    <property type="entry name" value="Pectin lyase F"/>
    <property type="match status" value="1"/>
</dbReference>
<sequence>MKLVSLLSLATAALSSTAAAIGVSGAAEGFAKGVTGGGSATPVYPRTNAELVSYLGDDQARVIVLTKTFDFRGTEGTSTGTGCAPWGTAAACQVAINANNWCHNYEPKAPSVSVKYDNAGILGILVASDKTLIGEGDAGAIVGKGIRIVSGAKNIIIQNIAITDINPKYVWGGDAITLNDCDMVWIDHVTTARIARQHIVLGTLSSGRVTLSNNFINGESEYSATCDGYHYWGIYLDGSNDMVTMKGNYIYHTSGRSPKVQDNTLLHAVNNYWYDNTGHAFEIGAGAYVLAEGNVFQNVAVIAESPINGQAFTVPSVAAGSACSSYLGRSCLINGFGSSGSFSESDTGFLANFKGKNIAAASSYSKVSTSVPAHAGHGHL</sequence>
<dbReference type="AlphaFoldDB" id="A0A2T5M805"/>